<feature type="compositionally biased region" description="Basic and acidic residues" evidence="3">
    <location>
        <begin position="120"/>
        <end position="142"/>
    </location>
</feature>
<dbReference type="PANTHER" id="PTHR34700">
    <property type="entry name" value="POTASSIUM BINDING PROTEIN KBP"/>
    <property type="match status" value="1"/>
</dbReference>
<evidence type="ECO:0000256" key="2">
    <source>
        <dbReference type="ARBA" id="ARBA00022801"/>
    </source>
</evidence>
<dbReference type="RefSeq" id="WP_179721921.1">
    <property type="nucleotide sequence ID" value="NZ_BAABFH010000001.1"/>
</dbReference>
<dbReference type="Gene3D" id="3.10.350.10">
    <property type="entry name" value="LysM domain"/>
    <property type="match status" value="1"/>
</dbReference>
<comment type="caution">
    <text evidence="6">The sequence shown here is derived from an EMBL/GenBank/DDBJ whole genome shotgun (WGS) entry which is preliminary data.</text>
</comment>
<dbReference type="PANTHER" id="PTHR34700:SF4">
    <property type="entry name" value="PHAGE-LIKE ELEMENT PBSX PROTEIN XKDP"/>
    <property type="match status" value="1"/>
</dbReference>
<dbReference type="InterPro" id="IPR052196">
    <property type="entry name" value="Bact_Kbp"/>
</dbReference>
<feature type="signal peptide" evidence="4">
    <location>
        <begin position="1"/>
        <end position="33"/>
    </location>
</feature>
<dbReference type="Pfam" id="PF01476">
    <property type="entry name" value="LysM"/>
    <property type="match status" value="1"/>
</dbReference>
<evidence type="ECO:0000256" key="4">
    <source>
        <dbReference type="SAM" id="SignalP"/>
    </source>
</evidence>
<name>A0A853AS58_9PSEU</name>
<dbReference type="Pfam" id="PF06737">
    <property type="entry name" value="Transglycosylas"/>
    <property type="match status" value="1"/>
</dbReference>
<organism evidence="6 7">
    <name type="scientific">Saccharopolyspora hordei</name>
    <dbReference type="NCBI Taxonomy" id="1838"/>
    <lineage>
        <taxon>Bacteria</taxon>
        <taxon>Bacillati</taxon>
        <taxon>Actinomycetota</taxon>
        <taxon>Actinomycetes</taxon>
        <taxon>Pseudonocardiales</taxon>
        <taxon>Pseudonocardiaceae</taxon>
        <taxon>Saccharopolyspora</taxon>
    </lineage>
</organism>
<evidence type="ECO:0000256" key="3">
    <source>
        <dbReference type="SAM" id="MobiDB-lite"/>
    </source>
</evidence>
<dbReference type="SUPFAM" id="SSF53955">
    <property type="entry name" value="Lysozyme-like"/>
    <property type="match status" value="1"/>
</dbReference>
<accession>A0A853AS58</accession>
<dbReference type="PROSITE" id="PS51782">
    <property type="entry name" value="LYSM"/>
    <property type="match status" value="1"/>
</dbReference>
<dbReference type="SMART" id="SM00257">
    <property type="entry name" value="LysM"/>
    <property type="match status" value="1"/>
</dbReference>
<dbReference type="InterPro" id="IPR018392">
    <property type="entry name" value="LysM"/>
</dbReference>
<evidence type="ECO:0000256" key="1">
    <source>
        <dbReference type="ARBA" id="ARBA00010830"/>
    </source>
</evidence>
<proteinExistence type="inferred from homology"/>
<evidence type="ECO:0000313" key="7">
    <source>
        <dbReference type="Proteomes" id="UP000587002"/>
    </source>
</evidence>
<reference evidence="6 7" key="1">
    <citation type="submission" date="2020-07" db="EMBL/GenBank/DDBJ databases">
        <title>Sequencing the genomes of 1000 actinobacteria strains.</title>
        <authorList>
            <person name="Klenk H.-P."/>
        </authorList>
    </citation>
    <scope>NUCLEOTIDE SEQUENCE [LARGE SCALE GENOMIC DNA]</scope>
    <source>
        <strain evidence="6 7">DSM 44065</strain>
    </source>
</reference>
<dbReference type="InterPro" id="IPR010618">
    <property type="entry name" value="RPF"/>
</dbReference>
<dbReference type="InterPro" id="IPR036779">
    <property type="entry name" value="LysM_dom_sf"/>
</dbReference>
<protein>
    <submittedName>
        <fullName evidence="6">Nucleoid-associated protein YgaU</fullName>
    </submittedName>
</protein>
<dbReference type="SUPFAM" id="SSF54106">
    <property type="entry name" value="LysM domain"/>
    <property type="match status" value="1"/>
</dbReference>
<feature type="domain" description="LysM" evidence="5">
    <location>
        <begin position="156"/>
        <end position="202"/>
    </location>
</feature>
<keyword evidence="4" id="KW-0732">Signal</keyword>
<sequence length="203" mass="21141">MAKHRNSSRTIARAALAGAVVAAPFAVAVPANAASESTWDAVAQCESGGNWSINTGNGYYGGLQFSASTWKAFGGTSYASNAAQASKAEQIAVAERVLQAQGPGAWPVCSKKAGLTKGSGAEHQDVTGEKTTAKETKTEEAQTKQVEVDEAVSVEGTYTVRPGDTLSTIAAEFGVEWQRIFDANRGEISDANLIFPGQQLAVK</sequence>
<dbReference type="GO" id="GO:0016787">
    <property type="term" value="F:hydrolase activity"/>
    <property type="evidence" value="ECO:0007669"/>
    <property type="project" value="UniProtKB-KW"/>
</dbReference>
<dbReference type="Proteomes" id="UP000587002">
    <property type="component" value="Unassembled WGS sequence"/>
</dbReference>
<feature type="chain" id="PRO_5033049086" evidence="4">
    <location>
        <begin position="34"/>
        <end position="203"/>
    </location>
</feature>
<dbReference type="CDD" id="cd00118">
    <property type="entry name" value="LysM"/>
    <property type="match status" value="1"/>
</dbReference>
<dbReference type="CDD" id="cd13925">
    <property type="entry name" value="RPF"/>
    <property type="match status" value="1"/>
</dbReference>
<dbReference type="EMBL" id="JACCFJ010000001">
    <property type="protein sequence ID" value="NYI84597.1"/>
    <property type="molecule type" value="Genomic_DNA"/>
</dbReference>
<keyword evidence="7" id="KW-1185">Reference proteome</keyword>
<dbReference type="InterPro" id="IPR023346">
    <property type="entry name" value="Lysozyme-like_dom_sf"/>
</dbReference>
<dbReference type="Gene3D" id="1.10.530.10">
    <property type="match status" value="1"/>
</dbReference>
<evidence type="ECO:0000259" key="5">
    <source>
        <dbReference type="PROSITE" id="PS51782"/>
    </source>
</evidence>
<dbReference type="AlphaFoldDB" id="A0A853AS58"/>
<feature type="region of interest" description="Disordered" evidence="3">
    <location>
        <begin position="116"/>
        <end position="147"/>
    </location>
</feature>
<gene>
    <name evidence="6" type="ORF">HNR68_003227</name>
</gene>
<keyword evidence="2" id="KW-0378">Hydrolase</keyword>
<evidence type="ECO:0000313" key="6">
    <source>
        <dbReference type="EMBL" id="NYI84597.1"/>
    </source>
</evidence>
<comment type="similarity">
    <text evidence="1">Belongs to the transglycosylase family. Rpf subfamily.</text>
</comment>